<comment type="caution">
    <text evidence="4">The sequence shown here is derived from an EMBL/GenBank/DDBJ whole genome shotgun (WGS) entry which is preliminary data.</text>
</comment>
<evidence type="ECO:0000259" key="3">
    <source>
        <dbReference type="PROSITE" id="PS51485"/>
    </source>
</evidence>
<dbReference type="EMBL" id="CACTIH010007254">
    <property type="protein sequence ID" value="CAA3006018.1"/>
    <property type="molecule type" value="Genomic_DNA"/>
</dbReference>
<comment type="similarity">
    <text evidence="1">Belongs to the multi antimicrobial extrusion (MATE) (TC 2.A.66.1) family.</text>
</comment>
<feature type="transmembrane region" description="Helical" evidence="2">
    <location>
        <begin position="146"/>
        <end position="166"/>
    </location>
</feature>
<dbReference type="InterPro" id="IPR002528">
    <property type="entry name" value="MATE_fam"/>
</dbReference>
<dbReference type="Pfam" id="PF01554">
    <property type="entry name" value="MatE"/>
    <property type="match status" value="1"/>
</dbReference>
<proteinExistence type="inferred from homology"/>
<feature type="domain" description="Phytocyanin" evidence="3">
    <location>
        <begin position="205"/>
        <end position="271"/>
    </location>
</feature>
<feature type="transmembrane region" description="Helical" evidence="2">
    <location>
        <begin position="40"/>
        <end position="61"/>
    </location>
</feature>
<gene>
    <name evidence="4" type="ORF">OLEA9_A118938</name>
</gene>
<evidence type="ECO:0000256" key="1">
    <source>
        <dbReference type="ARBA" id="ARBA00010199"/>
    </source>
</evidence>
<dbReference type="GO" id="GO:0015297">
    <property type="term" value="F:antiporter activity"/>
    <property type="evidence" value="ECO:0007669"/>
    <property type="project" value="InterPro"/>
</dbReference>
<protein>
    <submittedName>
        <fullName evidence="4">MATE efflux family LAL5-like</fullName>
    </submittedName>
</protein>
<dbReference type="PROSITE" id="PS51485">
    <property type="entry name" value="PHYTOCYANIN"/>
    <property type="match status" value="1"/>
</dbReference>
<dbReference type="InterPro" id="IPR003245">
    <property type="entry name" value="Phytocyanin_dom"/>
</dbReference>
<dbReference type="GO" id="GO:0009055">
    <property type="term" value="F:electron transfer activity"/>
    <property type="evidence" value="ECO:0007669"/>
    <property type="project" value="InterPro"/>
</dbReference>
<dbReference type="SUPFAM" id="SSF49503">
    <property type="entry name" value="Cupredoxins"/>
    <property type="match status" value="1"/>
</dbReference>
<evidence type="ECO:0000313" key="5">
    <source>
        <dbReference type="Proteomes" id="UP000594638"/>
    </source>
</evidence>
<keyword evidence="5" id="KW-1185">Reference proteome</keyword>
<keyword evidence="2" id="KW-0472">Membrane</keyword>
<evidence type="ECO:0000256" key="2">
    <source>
        <dbReference type="SAM" id="Phobius"/>
    </source>
</evidence>
<feature type="transmembrane region" description="Helical" evidence="2">
    <location>
        <begin position="12"/>
        <end position="34"/>
    </location>
</feature>
<sequence>MLGIYLQASGIRTLIFAIAVSVLWWYFDIVLTLLHQDPRISKAAGLYLKYLIPGLLAYGLLQNILRFLQTQSIVVLLVVCSLLPLALHIGVAYALVYWTTLAYKGAPLAASISLWISILMLGLYVLKAKKFEETWNGFRSESLSHIFSNLKIALPSVAIVCLEYWTFEILVLFAGLMPNSEVTTSLIAMCVNTEAVAYMSTYGLYVAARGMDSVLEVEKDNFDNCNTSNPKTKMEDGNSIFKFDRSGPFYFITGNKTNCDKGQKLTVVVLAVRTPLAKPPGASPPHRSFSSPAFTPSIVSGANSFTCLKRGFGWIYWLLGFSWLFLA</sequence>
<name>A0A8S0TJJ6_OLEEU</name>
<keyword evidence="2" id="KW-1133">Transmembrane helix</keyword>
<dbReference type="PANTHER" id="PTHR11206">
    <property type="entry name" value="MULTIDRUG RESISTANCE PROTEIN"/>
    <property type="match status" value="1"/>
</dbReference>
<evidence type="ECO:0000313" key="4">
    <source>
        <dbReference type="EMBL" id="CAA3006018.1"/>
    </source>
</evidence>
<keyword evidence="2" id="KW-0812">Transmembrane</keyword>
<dbReference type="Gramene" id="OE9A118938T1">
    <property type="protein sequence ID" value="OE9A118938C1"/>
    <property type="gene ID" value="OE9A118938"/>
</dbReference>
<dbReference type="Pfam" id="PF02298">
    <property type="entry name" value="Cu_bind_like"/>
    <property type="match status" value="1"/>
</dbReference>
<accession>A0A8S0TJJ6</accession>
<dbReference type="GO" id="GO:0042910">
    <property type="term" value="F:xenobiotic transmembrane transporter activity"/>
    <property type="evidence" value="ECO:0007669"/>
    <property type="project" value="InterPro"/>
</dbReference>
<dbReference type="GO" id="GO:0016020">
    <property type="term" value="C:membrane"/>
    <property type="evidence" value="ECO:0007669"/>
    <property type="project" value="InterPro"/>
</dbReference>
<dbReference type="Gene3D" id="2.60.40.420">
    <property type="entry name" value="Cupredoxins - blue copper proteins"/>
    <property type="match status" value="1"/>
</dbReference>
<feature type="transmembrane region" description="Helical" evidence="2">
    <location>
        <begin position="108"/>
        <end position="126"/>
    </location>
</feature>
<feature type="transmembrane region" description="Helical" evidence="2">
    <location>
        <begin position="73"/>
        <end position="96"/>
    </location>
</feature>
<reference evidence="4 5" key="1">
    <citation type="submission" date="2019-12" db="EMBL/GenBank/DDBJ databases">
        <authorList>
            <person name="Alioto T."/>
            <person name="Alioto T."/>
            <person name="Gomez Garrido J."/>
        </authorList>
    </citation>
    <scope>NUCLEOTIDE SEQUENCE [LARGE SCALE GENOMIC DNA]</scope>
</reference>
<dbReference type="AlphaFoldDB" id="A0A8S0TJJ6"/>
<dbReference type="OrthoDB" id="2015640at2759"/>
<dbReference type="InterPro" id="IPR008972">
    <property type="entry name" value="Cupredoxin"/>
</dbReference>
<organism evidence="4 5">
    <name type="scientific">Olea europaea subsp. europaea</name>
    <dbReference type="NCBI Taxonomy" id="158383"/>
    <lineage>
        <taxon>Eukaryota</taxon>
        <taxon>Viridiplantae</taxon>
        <taxon>Streptophyta</taxon>
        <taxon>Embryophyta</taxon>
        <taxon>Tracheophyta</taxon>
        <taxon>Spermatophyta</taxon>
        <taxon>Magnoliopsida</taxon>
        <taxon>eudicotyledons</taxon>
        <taxon>Gunneridae</taxon>
        <taxon>Pentapetalae</taxon>
        <taxon>asterids</taxon>
        <taxon>lamiids</taxon>
        <taxon>Lamiales</taxon>
        <taxon>Oleaceae</taxon>
        <taxon>Oleeae</taxon>
        <taxon>Olea</taxon>
    </lineage>
</organism>
<dbReference type="Proteomes" id="UP000594638">
    <property type="component" value="Unassembled WGS sequence"/>
</dbReference>